<dbReference type="InterPro" id="IPR046575">
    <property type="entry name" value="DUF6635"/>
</dbReference>
<dbReference type="AlphaFoldDB" id="A0A1G8KGH2"/>
<evidence type="ECO:0000313" key="2">
    <source>
        <dbReference type="EMBL" id="SDI42506.1"/>
    </source>
</evidence>
<dbReference type="STRING" id="555512.SAMN04487993_1004243"/>
<dbReference type="RefSeq" id="WP_242656657.1">
    <property type="nucleotide sequence ID" value="NZ_FNEJ01000004.1"/>
</dbReference>
<feature type="transmembrane region" description="Helical" evidence="1">
    <location>
        <begin position="201"/>
        <end position="226"/>
    </location>
</feature>
<keyword evidence="1" id="KW-0812">Transmembrane</keyword>
<name>A0A1G8KGH2_9RHOB</name>
<proteinExistence type="predicted"/>
<keyword evidence="1" id="KW-0472">Membrane</keyword>
<protein>
    <submittedName>
        <fullName evidence="2">Uncharacterized protein</fullName>
    </submittedName>
</protein>
<evidence type="ECO:0000256" key="1">
    <source>
        <dbReference type="SAM" id="Phobius"/>
    </source>
</evidence>
<sequence>MRDQIGEDRSRLVAARQAVVRDFVRRHFGLRGTLRLHRAALGADLLRAPANVVLAPVFLMTRLLAMLAMALRLHRLADFLLARQVLLETQVARRVAAEVQGLLDDLQARGLGVAASPQAVSRAVQDYAGVRSAVSEMTTTLLVLVSGYAVFHSATPGILSLAGPIATLRAEAEAIAGFPLGQGLGRMYYAAFPVTLPPWQVVLTGVALAMLASLVTTFAGVLADPVQRATGTHRRRLMRLLDRLDRTEGAGQGLAREHLAARLGDVSDLALSLWRALRG</sequence>
<reference evidence="3" key="1">
    <citation type="submission" date="2016-10" db="EMBL/GenBank/DDBJ databases">
        <authorList>
            <person name="Varghese N."/>
            <person name="Submissions S."/>
        </authorList>
    </citation>
    <scope>NUCLEOTIDE SEQUENCE [LARGE SCALE GENOMIC DNA]</scope>
    <source>
        <strain evidence="3">DSM 26424</strain>
    </source>
</reference>
<evidence type="ECO:0000313" key="3">
    <source>
        <dbReference type="Proteomes" id="UP000199093"/>
    </source>
</evidence>
<organism evidence="2 3">
    <name type="scientific">Salipiger marinus</name>
    <dbReference type="NCBI Taxonomy" id="555512"/>
    <lineage>
        <taxon>Bacteria</taxon>
        <taxon>Pseudomonadati</taxon>
        <taxon>Pseudomonadota</taxon>
        <taxon>Alphaproteobacteria</taxon>
        <taxon>Rhodobacterales</taxon>
        <taxon>Roseobacteraceae</taxon>
        <taxon>Salipiger</taxon>
    </lineage>
</organism>
<accession>A0A1G8KGH2</accession>
<keyword evidence="3" id="KW-1185">Reference proteome</keyword>
<dbReference type="EMBL" id="FNEJ01000004">
    <property type="protein sequence ID" value="SDI42506.1"/>
    <property type="molecule type" value="Genomic_DNA"/>
</dbReference>
<dbReference type="Proteomes" id="UP000199093">
    <property type="component" value="Unassembled WGS sequence"/>
</dbReference>
<keyword evidence="1" id="KW-1133">Transmembrane helix</keyword>
<feature type="transmembrane region" description="Helical" evidence="1">
    <location>
        <begin position="141"/>
        <end position="162"/>
    </location>
</feature>
<dbReference type="Pfam" id="PF20340">
    <property type="entry name" value="DUF6635"/>
    <property type="match status" value="1"/>
</dbReference>
<gene>
    <name evidence="2" type="ORF">SAMN04487993_1004243</name>
</gene>